<keyword evidence="9" id="KW-0862">Zinc</keyword>
<dbReference type="GO" id="GO:0005737">
    <property type="term" value="C:cytoplasm"/>
    <property type="evidence" value="ECO:0007669"/>
    <property type="project" value="TreeGrafter"/>
</dbReference>
<dbReference type="PRINTS" id="PR00704">
    <property type="entry name" value="CALPAIN"/>
</dbReference>
<dbReference type="SMART" id="SM00547">
    <property type="entry name" value="ZnF_RBZ"/>
    <property type="match status" value="1"/>
</dbReference>
<dbReference type="EMBL" id="JAKKPZ010000022">
    <property type="protein sequence ID" value="KAI1711398.1"/>
    <property type="molecule type" value="Genomic_DNA"/>
</dbReference>
<keyword evidence="7 11" id="KW-0378">Hydrolase</keyword>
<dbReference type="FunFam" id="3.90.70.10:FF:000010">
    <property type="entry name" value="Calpain 15"/>
    <property type="match status" value="1"/>
</dbReference>
<evidence type="ECO:0000256" key="10">
    <source>
        <dbReference type="PIRSR" id="PIRSR622684-1"/>
    </source>
</evidence>
<evidence type="ECO:0000256" key="11">
    <source>
        <dbReference type="PROSITE-ProRule" id="PRU00239"/>
    </source>
</evidence>
<dbReference type="PANTHER" id="PTHR10183:SF382">
    <property type="entry name" value="CALPAIN-15"/>
    <property type="match status" value="1"/>
</dbReference>
<dbReference type="GO" id="GO:0004198">
    <property type="term" value="F:calcium-dependent cysteine-type endopeptidase activity"/>
    <property type="evidence" value="ECO:0007669"/>
    <property type="project" value="InterPro"/>
</dbReference>
<dbReference type="InterPro" id="IPR000169">
    <property type="entry name" value="Pept_cys_AS"/>
</dbReference>
<dbReference type="CDD" id="cd00044">
    <property type="entry name" value="CysPc"/>
    <property type="match status" value="1"/>
</dbReference>
<evidence type="ECO:0000256" key="12">
    <source>
        <dbReference type="PROSITE-ProRule" id="PRU00322"/>
    </source>
</evidence>
<dbReference type="PROSITE" id="PS50199">
    <property type="entry name" value="ZF_RANBP2_2"/>
    <property type="match status" value="1"/>
</dbReference>
<feature type="active site" evidence="10 11">
    <location>
        <position position="272"/>
    </location>
</feature>
<reference evidence="15" key="1">
    <citation type="submission" date="2022-01" db="EMBL/GenBank/DDBJ databases">
        <title>Genome Sequence Resource for Two Populations of Ditylenchus destructor, the Migratory Endoparasitic Phytonematode.</title>
        <authorList>
            <person name="Zhang H."/>
            <person name="Lin R."/>
            <person name="Xie B."/>
        </authorList>
    </citation>
    <scope>NUCLEOTIDE SEQUENCE</scope>
    <source>
        <strain evidence="15">BazhouSP</strain>
    </source>
</reference>
<evidence type="ECO:0000256" key="7">
    <source>
        <dbReference type="ARBA" id="ARBA00022801"/>
    </source>
</evidence>
<sequence>MDGSPVAQWSCQQCTLLNSVQSERCRACSFPNPLMNKRDSSIFGKLKLPTFSLTSAIEKIDSALDLITGSPYSPRYDMPVARPIGPGEWHCQNCSQINQEVQHPRMCPWCNFDRLNDAAHLAWMCAKCGLKQPAAPLNFKCPLCRSKSSRMPSRGTSASMPRLDQIHTNGLQVSPQPSTSNQMPMSENVAETSQICKDVVAFCKANNQTFVDDGFPHSSRSIGSMNMLERRDLSIVWLRPHQIVTRDGRIYRWSVFNDPQPTDIEQGALGNCWFLSALAVVAERPDILEKIVITREFSHYGVYEIRLCVDGIWQSVVLDDFFPCHQKSKTMVFAVGRNNQLWVSLIEKALAKMYGNYAALRAGRSYEGLSTLTGAPSQYLSLEPDDEDTGPGFGIPTLDLVWAQLLSAMEARFLMGCSCGAGKRHVDEEKYKKMGLMSRHAYSILDVRQVDNHRLLRLRNPWGTFVWLGDFGHGWTGWNQELRARLGSDSTQPGTFWIPFEQFAQYFDSVDIAQIREHSGWTDTRYLLDIGWDEQKCRVVKVTITEPTEICVTVYQRNARTMLDQVDAMILIHKEDPSMPHFPAELLARSPRKIQASVRTEDVFLQPGEYIVCVVSFSKFGDAKTIPGTVVIHCSKRVFSELLPVPLVALQKSMINLMLKEGNAEETTPGSMMRVLTHEFAGLAIMVDNMNRSYCLQVHSDCQNSTNVLATRCALVSADSVPPLHRQIVTVLTHFEPSQAFMVSHRLMQRSTPFAQLRDFAPPALKDSQNFPALSTQAMVTLHAPVPLYM</sequence>
<dbReference type="AlphaFoldDB" id="A0AAD4MZL7"/>
<dbReference type="InterPro" id="IPR036443">
    <property type="entry name" value="Znf_RanBP2_sf"/>
</dbReference>
<keyword evidence="8 11" id="KW-0788">Thiol protease</keyword>
<dbReference type="GO" id="GO:0008270">
    <property type="term" value="F:zinc ion binding"/>
    <property type="evidence" value="ECO:0007669"/>
    <property type="project" value="UniProtKB-KW"/>
</dbReference>
<evidence type="ECO:0000256" key="6">
    <source>
        <dbReference type="ARBA" id="ARBA00022771"/>
    </source>
</evidence>
<keyword evidence="3 11" id="KW-0645">Protease</keyword>
<evidence type="ECO:0000256" key="5">
    <source>
        <dbReference type="ARBA" id="ARBA00022737"/>
    </source>
</evidence>
<name>A0AAD4MZL7_9BILA</name>
<evidence type="ECO:0000256" key="4">
    <source>
        <dbReference type="ARBA" id="ARBA00022723"/>
    </source>
</evidence>
<dbReference type="Proteomes" id="UP001201812">
    <property type="component" value="Unassembled WGS sequence"/>
</dbReference>
<feature type="domain" description="Calpain catalytic" evidence="14">
    <location>
        <begin position="209"/>
        <end position="516"/>
    </location>
</feature>
<proteinExistence type="inferred from homology"/>
<accession>A0AAD4MZL7</accession>
<evidence type="ECO:0000259" key="13">
    <source>
        <dbReference type="PROSITE" id="PS50199"/>
    </source>
</evidence>
<comment type="caution">
    <text evidence="15">The sequence shown here is derived from an EMBL/GenBank/DDBJ whole genome shotgun (WGS) entry which is preliminary data.</text>
</comment>
<evidence type="ECO:0000256" key="3">
    <source>
        <dbReference type="ARBA" id="ARBA00022670"/>
    </source>
</evidence>
<keyword evidence="6 12" id="KW-0863">Zinc-finger</keyword>
<comment type="similarity">
    <text evidence="1">Belongs to the peptidase C2 family.</text>
</comment>
<dbReference type="SUPFAM" id="SSF54001">
    <property type="entry name" value="Cysteine proteinases"/>
    <property type="match status" value="1"/>
</dbReference>
<dbReference type="InterPro" id="IPR001300">
    <property type="entry name" value="Peptidase_C2_calpain_cat"/>
</dbReference>
<dbReference type="PANTHER" id="PTHR10183">
    <property type="entry name" value="CALPAIN"/>
    <property type="match status" value="1"/>
</dbReference>
<evidence type="ECO:0000256" key="2">
    <source>
        <dbReference type="ARBA" id="ARBA00022553"/>
    </source>
</evidence>
<dbReference type="PROSITE" id="PS01358">
    <property type="entry name" value="ZF_RANBP2_1"/>
    <property type="match status" value="1"/>
</dbReference>
<evidence type="ECO:0000259" key="14">
    <source>
        <dbReference type="PROSITE" id="PS50203"/>
    </source>
</evidence>
<gene>
    <name evidence="15" type="ORF">DdX_10278</name>
</gene>
<feature type="domain" description="RanBP2-type" evidence="13">
    <location>
        <begin position="1"/>
        <end position="34"/>
    </location>
</feature>
<dbReference type="Gene3D" id="2.30.30.380">
    <property type="entry name" value="Zn-finger domain of Sec23/24"/>
    <property type="match status" value="1"/>
</dbReference>
<organism evidence="15 16">
    <name type="scientific">Ditylenchus destructor</name>
    <dbReference type="NCBI Taxonomy" id="166010"/>
    <lineage>
        <taxon>Eukaryota</taxon>
        <taxon>Metazoa</taxon>
        <taxon>Ecdysozoa</taxon>
        <taxon>Nematoda</taxon>
        <taxon>Chromadorea</taxon>
        <taxon>Rhabditida</taxon>
        <taxon>Tylenchina</taxon>
        <taxon>Tylenchomorpha</taxon>
        <taxon>Sphaerularioidea</taxon>
        <taxon>Anguinidae</taxon>
        <taxon>Anguininae</taxon>
        <taxon>Ditylenchus</taxon>
    </lineage>
</organism>
<dbReference type="Gene3D" id="3.90.70.10">
    <property type="entry name" value="Cysteine proteinases"/>
    <property type="match status" value="1"/>
</dbReference>
<feature type="active site" evidence="10 11">
    <location>
        <position position="460"/>
    </location>
</feature>
<dbReference type="SMART" id="SM00230">
    <property type="entry name" value="CysPc"/>
    <property type="match status" value="1"/>
</dbReference>
<evidence type="ECO:0000256" key="8">
    <source>
        <dbReference type="ARBA" id="ARBA00022807"/>
    </source>
</evidence>
<keyword evidence="5" id="KW-0677">Repeat</keyword>
<protein>
    <submittedName>
        <fullName evidence="15">Calpain family cysteine protease domain-containing protein</fullName>
    </submittedName>
</protein>
<evidence type="ECO:0000256" key="1">
    <source>
        <dbReference type="ARBA" id="ARBA00007623"/>
    </source>
</evidence>
<dbReference type="InterPro" id="IPR001876">
    <property type="entry name" value="Znf_RanBP2"/>
</dbReference>
<keyword evidence="2" id="KW-0597">Phosphoprotein</keyword>
<dbReference type="PROSITE" id="PS00139">
    <property type="entry name" value="THIOL_PROTEASE_CYS"/>
    <property type="match status" value="1"/>
</dbReference>
<dbReference type="PROSITE" id="PS50203">
    <property type="entry name" value="CALPAIN_CAT"/>
    <property type="match status" value="1"/>
</dbReference>
<keyword evidence="4" id="KW-0479">Metal-binding</keyword>
<evidence type="ECO:0000256" key="9">
    <source>
        <dbReference type="ARBA" id="ARBA00022833"/>
    </source>
</evidence>
<dbReference type="InterPro" id="IPR038765">
    <property type="entry name" value="Papain-like_cys_pep_sf"/>
</dbReference>
<dbReference type="GO" id="GO:0006508">
    <property type="term" value="P:proteolysis"/>
    <property type="evidence" value="ECO:0007669"/>
    <property type="project" value="UniProtKB-KW"/>
</dbReference>
<feature type="active site" evidence="10 11">
    <location>
        <position position="440"/>
    </location>
</feature>
<keyword evidence="16" id="KW-1185">Reference proteome</keyword>
<dbReference type="SUPFAM" id="SSF90209">
    <property type="entry name" value="Ran binding protein zinc finger-like"/>
    <property type="match status" value="1"/>
</dbReference>
<dbReference type="Pfam" id="PF00648">
    <property type="entry name" value="Peptidase_C2"/>
    <property type="match status" value="1"/>
</dbReference>
<evidence type="ECO:0000313" key="16">
    <source>
        <dbReference type="Proteomes" id="UP001201812"/>
    </source>
</evidence>
<dbReference type="InterPro" id="IPR022684">
    <property type="entry name" value="Calpain_cysteine_protease"/>
</dbReference>
<evidence type="ECO:0000313" key="15">
    <source>
        <dbReference type="EMBL" id="KAI1711398.1"/>
    </source>
</evidence>